<dbReference type="EMBL" id="WVUK01000057">
    <property type="protein sequence ID" value="KAF7492037.1"/>
    <property type="molecule type" value="Genomic_DNA"/>
</dbReference>
<sequence>MSHFDCSELSIPIGYGRLQAKIWTSKIVSNHSELIKVLAVHGWQDNAGTFDRLFPLLTIESMMIVAIDLPGHGSSSHLPRGVPYTDLTWTLAIKHALDHLDWQTNITIIAHSMGAIASQEFVLYFPDRIKRLILLDTVKPKIFQPEQISIEMANCLNAYCRSDSIVFERSNSFRKEKALDIIIESHLNGRITRDGARCLMERALESDPNRSDCLRFKRDPRLNQIIRKKFTRQQLIDLLGSLRCEMLILKAKQTHPTLHCPYIDEFVELFRNNCLKFRFELIDGDHYLHLTRPETISEIIKDFIGNR</sequence>
<comment type="similarity">
    <text evidence="1">Belongs to the AB hydrolase superfamily.</text>
</comment>
<evidence type="ECO:0000313" key="6">
    <source>
        <dbReference type="Proteomes" id="UP000070412"/>
    </source>
</evidence>
<organism evidence="4">
    <name type="scientific">Sarcoptes scabiei</name>
    <name type="common">Itch mite</name>
    <name type="synonym">Acarus scabiei</name>
    <dbReference type="NCBI Taxonomy" id="52283"/>
    <lineage>
        <taxon>Eukaryota</taxon>
        <taxon>Metazoa</taxon>
        <taxon>Ecdysozoa</taxon>
        <taxon>Arthropoda</taxon>
        <taxon>Chelicerata</taxon>
        <taxon>Arachnida</taxon>
        <taxon>Acari</taxon>
        <taxon>Acariformes</taxon>
        <taxon>Sarcoptiformes</taxon>
        <taxon>Astigmata</taxon>
        <taxon>Psoroptidia</taxon>
        <taxon>Sarcoptoidea</taxon>
        <taxon>Sarcoptidae</taxon>
        <taxon>Sarcoptinae</taxon>
        <taxon>Sarcoptes</taxon>
    </lineage>
</organism>
<evidence type="ECO:0000313" key="5">
    <source>
        <dbReference type="EnsemblMetazoa" id="KAF7492037.1"/>
    </source>
</evidence>
<evidence type="ECO:0000259" key="3">
    <source>
        <dbReference type="Pfam" id="PF00561"/>
    </source>
</evidence>
<dbReference type="Proteomes" id="UP000070412">
    <property type="component" value="Unassembled WGS sequence"/>
</dbReference>
<dbReference type="SUPFAM" id="SSF53474">
    <property type="entry name" value="alpha/beta-Hydrolases"/>
    <property type="match status" value="1"/>
</dbReference>
<dbReference type="AlphaFoldDB" id="A0A834RAC3"/>
<dbReference type="OrthoDB" id="190201at2759"/>
<keyword evidence="2 4" id="KW-0378">Hydrolase</keyword>
<dbReference type="InterPro" id="IPR000639">
    <property type="entry name" value="Epox_hydrolase-like"/>
</dbReference>
<dbReference type="PANTHER" id="PTHR43798">
    <property type="entry name" value="MONOACYLGLYCEROL LIPASE"/>
    <property type="match status" value="1"/>
</dbReference>
<dbReference type="PRINTS" id="PR00412">
    <property type="entry name" value="EPOXHYDRLASE"/>
</dbReference>
<accession>A0A834RAC3</accession>
<dbReference type="InterPro" id="IPR000073">
    <property type="entry name" value="AB_hydrolase_1"/>
</dbReference>
<reference evidence="5" key="3">
    <citation type="submission" date="2022-06" db="UniProtKB">
        <authorList>
            <consortium name="EnsemblMetazoa"/>
        </authorList>
    </citation>
    <scope>IDENTIFICATION</scope>
</reference>
<reference evidence="6" key="1">
    <citation type="journal article" date="2020" name="PLoS Negl. Trop. Dis.">
        <title>High-quality nuclear genome for Sarcoptes scabiei-A critical resource for a neglected parasite.</title>
        <authorList>
            <person name="Korhonen P.K."/>
            <person name="Gasser R.B."/>
            <person name="Ma G."/>
            <person name="Wang T."/>
            <person name="Stroehlein A.J."/>
            <person name="Young N.D."/>
            <person name="Ang C.S."/>
            <person name="Fernando D.D."/>
            <person name="Lu H.C."/>
            <person name="Taylor S."/>
            <person name="Reynolds S.L."/>
            <person name="Mofiz E."/>
            <person name="Najaraj S.H."/>
            <person name="Gowda H."/>
            <person name="Madugundu A."/>
            <person name="Renuse S."/>
            <person name="Holt D."/>
            <person name="Pandey A."/>
            <person name="Papenfuss A.T."/>
            <person name="Fischer K."/>
        </authorList>
    </citation>
    <scope>NUCLEOTIDE SEQUENCE [LARGE SCALE GENOMIC DNA]</scope>
</reference>
<feature type="domain" description="AB hydrolase-1" evidence="3">
    <location>
        <begin position="37"/>
        <end position="138"/>
    </location>
</feature>
<dbReference type="InterPro" id="IPR029058">
    <property type="entry name" value="AB_hydrolase_fold"/>
</dbReference>
<name>A0A834RAC3_SARSC</name>
<reference evidence="4" key="2">
    <citation type="submission" date="2020-01" db="EMBL/GenBank/DDBJ databases">
        <authorList>
            <person name="Korhonen P.K.K."/>
            <person name="Guangxu M.G."/>
            <person name="Wang T.W."/>
            <person name="Stroehlein A.J.S."/>
            <person name="Young N.D."/>
            <person name="Ang C.-S.A."/>
            <person name="Fernando D.W.F."/>
            <person name="Lu H.L."/>
            <person name="Taylor S.T."/>
            <person name="Ehtesham M.E.M."/>
            <person name="Najaraj S.H.N."/>
            <person name="Harsha G.H.G."/>
            <person name="Madugundu A.M."/>
            <person name="Renuse S.R."/>
            <person name="Holt D.H."/>
            <person name="Pandey A.P."/>
            <person name="Papenfuss A.P."/>
            <person name="Gasser R.B.G."/>
            <person name="Fischer K.F."/>
        </authorList>
    </citation>
    <scope>NUCLEOTIDE SEQUENCE</scope>
    <source>
        <strain evidence="4">SSS_KF_BRIS2020</strain>
    </source>
</reference>
<dbReference type="PANTHER" id="PTHR43798:SF14">
    <property type="entry name" value="SERINE HYDROLASE-LIKE PROTEIN DDB_G0286239"/>
    <property type="match status" value="1"/>
</dbReference>
<dbReference type="Pfam" id="PF00561">
    <property type="entry name" value="Abhydrolase_1"/>
    <property type="match status" value="1"/>
</dbReference>
<dbReference type="GO" id="GO:0016787">
    <property type="term" value="F:hydrolase activity"/>
    <property type="evidence" value="ECO:0007669"/>
    <property type="project" value="UniProtKB-KW"/>
</dbReference>
<dbReference type="PRINTS" id="PR00111">
    <property type="entry name" value="ABHYDROLASE"/>
</dbReference>
<protein>
    <submittedName>
        <fullName evidence="4">Putative serine hydrolase</fullName>
    </submittedName>
</protein>
<dbReference type="InterPro" id="IPR050266">
    <property type="entry name" value="AB_hydrolase_sf"/>
</dbReference>
<proteinExistence type="inferred from homology"/>
<evidence type="ECO:0000256" key="2">
    <source>
        <dbReference type="ARBA" id="ARBA00022801"/>
    </source>
</evidence>
<dbReference type="EnsemblMetazoa" id="SSS_7221s_mrna">
    <property type="protein sequence ID" value="KAF7492037.1"/>
    <property type="gene ID" value="SSS_7221"/>
</dbReference>
<keyword evidence="6" id="KW-1185">Reference proteome</keyword>
<dbReference type="Gene3D" id="3.40.50.1820">
    <property type="entry name" value="alpha/beta hydrolase"/>
    <property type="match status" value="1"/>
</dbReference>
<evidence type="ECO:0000256" key="1">
    <source>
        <dbReference type="ARBA" id="ARBA00008645"/>
    </source>
</evidence>
<evidence type="ECO:0000313" key="4">
    <source>
        <dbReference type="EMBL" id="KAF7492037.1"/>
    </source>
</evidence>
<gene>
    <name evidence="4" type="ORF">SSS_7221</name>
</gene>
<dbReference type="GO" id="GO:0016020">
    <property type="term" value="C:membrane"/>
    <property type="evidence" value="ECO:0007669"/>
    <property type="project" value="TreeGrafter"/>
</dbReference>